<dbReference type="EMBL" id="AAOW01000001">
    <property type="protein sequence ID" value="EAR62906.1"/>
    <property type="molecule type" value="Genomic_DNA"/>
</dbReference>
<organism evidence="1 2">
    <name type="scientific">Neptuniibacter caesariensis</name>
    <dbReference type="NCBI Taxonomy" id="207954"/>
    <lineage>
        <taxon>Bacteria</taxon>
        <taxon>Pseudomonadati</taxon>
        <taxon>Pseudomonadota</taxon>
        <taxon>Gammaproteobacteria</taxon>
        <taxon>Oceanospirillales</taxon>
        <taxon>Oceanospirillaceae</taxon>
        <taxon>Neptuniibacter</taxon>
    </lineage>
</organism>
<sequence>MRSSKLIRYLSELAWFDIEQYLHLNSNSPSWWRDELAIRKIKIERFTLVHFVEQHPEDKSPLLEDIRKLNESIRASYSGKEFSIKLNKPPIDALRAEHVGSFKKIMPKPGFYTQEQLKTYSPHENYPSLSFLNTPTETFIKVDLEYPDTALIEAFKQHLSDARNALETKPIIPTKITHQKMKKLYEYKVLAILDLRIWELEHNVRIKKSTLAAKVFDGSKGEKELIESVLPFVDQACTPAFLESLSLLPEK</sequence>
<dbReference type="InterPro" id="IPR045664">
    <property type="entry name" value="DUF6387"/>
</dbReference>
<protein>
    <submittedName>
        <fullName evidence="1">Uncharacterized protein</fullName>
    </submittedName>
</protein>
<dbReference type="RefSeq" id="WP_007021924.1">
    <property type="nucleotide sequence ID" value="NZ_CH724126.1"/>
</dbReference>
<evidence type="ECO:0000313" key="1">
    <source>
        <dbReference type="EMBL" id="EAR62906.1"/>
    </source>
</evidence>
<gene>
    <name evidence="1" type="ORF">MED92_07301</name>
</gene>
<keyword evidence="2" id="KW-1185">Reference proteome</keyword>
<reference evidence="1 2" key="1">
    <citation type="submission" date="2006-02" db="EMBL/GenBank/DDBJ databases">
        <authorList>
            <person name="Pinhassi J."/>
            <person name="Pedros-Alio C."/>
            <person name="Ferriera S."/>
            <person name="Johnson J."/>
            <person name="Kravitz S."/>
            <person name="Halpern A."/>
            <person name="Remington K."/>
            <person name="Beeson K."/>
            <person name="Tran B."/>
            <person name="Rogers Y.-H."/>
            <person name="Friedman R."/>
            <person name="Venter J.C."/>
        </authorList>
    </citation>
    <scope>NUCLEOTIDE SEQUENCE [LARGE SCALE GENOMIC DNA]</scope>
    <source>
        <strain evidence="1 2">MED92</strain>
    </source>
</reference>
<dbReference type="OrthoDB" id="5573849at2"/>
<comment type="caution">
    <text evidence="1">The sequence shown here is derived from an EMBL/GenBank/DDBJ whole genome shotgun (WGS) entry which is preliminary data.</text>
</comment>
<dbReference type="AlphaFoldDB" id="A0A7U8GTX5"/>
<dbReference type="Pfam" id="PF19924">
    <property type="entry name" value="DUF6387"/>
    <property type="match status" value="1"/>
</dbReference>
<name>A0A7U8GTX5_NEPCE</name>
<proteinExistence type="predicted"/>
<evidence type="ECO:0000313" key="2">
    <source>
        <dbReference type="Proteomes" id="UP000002171"/>
    </source>
</evidence>
<accession>A0A7U8GTX5</accession>
<dbReference type="Proteomes" id="UP000002171">
    <property type="component" value="Unassembled WGS sequence"/>
</dbReference>